<dbReference type="EMBL" id="BHYK01000021">
    <property type="protein sequence ID" value="GCD11780.1"/>
    <property type="molecule type" value="Genomic_DNA"/>
</dbReference>
<evidence type="ECO:0000313" key="5">
    <source>
        <dbReference type="EMBL" id="GCD11780.1"/>
    </source>
</evidence>
<dbReference type="InterPro" id="IPR055372">
    <property type="entry name" value="CBM96"/>
</dbReference>
<accession>A0A401UQI3</accession>
<sequence length="565" mass="63474">MSLNNKMESAFKLIWNGENNFPSQVKIARHENSGMACSVKIIPSSKMEGEIVLRQPPVTIKEYIPVKDAYVNEGVPKLNYGKSNILKIGIDENGKRNRAFMDFNISDLPRNMYIAEATLEIISYDSCDFEYLEISSATKEYEEYGLTWDNQVTRDKVISIEVLDKNTKKYVFNVTEVVSNDWYGKDFNNHGFILKGYDETKKQMKEFSSRESYNPPKLIIKYMDLATSEFGGSKLTGNVQIRTKWNNGIAGNVTVHRYDSFHLLPSKVHILNREMCECQVFIIKRSVKGKVIVRQKNNLFGNVQIRMEGVPIHLNGNVIINQNHILCNALVKQIFEFPSKVHVSNRIFKGIISNIVINGITKGNVQVKVPQGLACQVQVKYGAKSELVSSVLISSNVLKGTVQIKSKSLNSIAGHLIVKYKNDFIGHVTISREYIVGKVEVINHSTLASSLNIKGLSKITGDVKVKLTRYKSVVSSVIPKAQITINASVQVNSQFMRSSVNVKTHKAILGRAILKTYDSINSSVEVINYKNIKSIVSIRNSGFYDIVCSIQIKSKGGKKSYAFIM</sequence>
<name>A0A401UQI3_9CLOT</name>
<dbReference type="Pfam" id="PF24517">
    <property type="entry name" value="CBM96"/>
    <property type="match status" value="1"/>
</dbReference>
<reference evidence="5 6" key="1">
    <citation type="submission" date="2018-11" db="EMBL/GenBank/DDBJ databases">
        <title>Genome sequencing and assembly of Clostridium tagluense strain A121.</title>
        <authorList>
            <person name="Murakami T."/>
            <person name="Segawa T."/>
            <person name="Shcherbakova V.A."/>
            <person name="Mori H."/>
            <person name="Yoshimura Y."/>
        </authorList>
    </citation>
    <scope>NUCLEOTIDE SEQUENCE [LARGE SCALE GENOMIC DNA]</scope>
    <source>
        <strain evidence="5 6">A121</strain>
    </source>
</reference>
<keyword evidence="6" id="KW-1185">Reference proteome</keyword>
<evidence type="ECO:0000313" key="6">
    <source>
        <dbReference type="Proteomes" id="UP000287872"/>
    </source>
</evidence>
<keyword evidence="3" id="KW-0732">Signal</keyword>
<dbReference type="Proteomes" id="UP000287872">
    <property type="component" value="Unassembled WGS sequence"/>
</dbReference>
<evidence type="ECO:0000256" key="3">
    <source>
        <dbReference type="ARBA" id="ARBA00022729"/>
    </source>
</evidence>
<evidence type="ECO:0000256" key="2">
    <source>
        <dbReference type="ARBA" id="ARBA00022525"/>
    </source>
</evidence>
<organism evidence="5 6">
    <name type="scientific">Clostridium tagluense</name>
    <dbReference type="NCBI Taxonomy" id="360422"/>
    <lineage>
        <taxon>Bacteria</taxon>
        <taxon>Bacillati</taxon>
        <taxon>Bacillota</taxon>
        <taxon>Clostridia</taxon>
        <taxon>Eubacteriales</taxon>
        <taxon>Clostridiaceae</taxon>
        <taxon>Clostridium</taxon>
    </lineage>
</organism>
<protein>
    <recommendedName>
        <fullName evidence="4">Carbohydrate-binding module family 96 domain-containing protein</fullName>
    </recommendedName>
</protein>
<dbReference type="RefSeq" id="WP_125003892.1">
    <property type="nucleotide sequence ID" value="NZ_BHYK01000021.1"/>
</dbReference>
<dbReference type="OrthoDB" id="2476528at2"/>
<keyword evidence="2" id="KW-0964">Secreted</keyword>
<evidence type="ECO:0000259" key="4">
    <source>
        <dbReference type="Pfam" id="PF24517"/>
    </source>
</evidence>
<gene>
    <name evidence="5" type="ORF">Ctaglu_34030</name>
</gene>
<feature type="domain" description="Carbohydrate-binding module family 96" evidence="4">
    <location>
        <begin position="61"/>
        <end position="221"/>
    </location>
</feature>
<comment type="caution">
    <text evidence="5">The sequence shown here is derived from an EMBL/GenBank/DDBJ whole genome shotgun (WGS) entry which is preliminary data.</text>
</comment>
<dbReference type="AlphaFoldDB" id="A0A401UQI3"/>
<evidence type="ECO:0000256" key="1">
    <source>
        <dbReference type="ARBA" id="ARBA00004613"/>
    </source>
</evidence>
<dbReference type="GO" id="GO:0005576">
    <property type="term" value="C:extracellular region"/>
    <property type="evidence" value="ECO:0007669"/>
    <property type="project" value="UniProtKB-SubCell"/>
</dbReference>
<dbReference type="NCBIfam" id="NF033679">
    <property type="entry name" value="DNRLRE_dom"/>
    <property type="match status" value="1"/>
</dbReference>
<proteinExistence type="predicted"/>
<comment type="subcellular location">
    <subcellularLocation>
        <location evidence="1">Secreted</location>
    </subcellularLocation>
</comment>